<organism evidence="5 6">
    <name type="scientific">Streptacidiphilus fuscans</name>
    <dbReference type="NCBI Taxonomy" id="2789292"/>
    <lineage>
        <taxon>Bacteria</taxon>
        <taxon>Bacillati</taxon>
        <taxon>Actinomycetota</taxon>
        <taxon>Actinomycetes</taxon>
        <taxon>Kitasatosporales</taxon>
        <taxon>Streptomycetaceae</taxon>
        <taxon>Streptacidiphilus</taxon>
    </lineage>
</organism>
<dbReference type="InterPro" id="IPR051677">
    <property type="entry name" value="AfsR-DnrI-RedD_regulator"/>
</dbReference>
<dbReference type="GO" id="GO:0006355">
    <property type="term" value="P:regulation of DNA-templated transcription"/>
    <property type="evidence" value="ECO:0007669"/>
    <property type="project" value="InterPro"/>
</dbReference>
<dbReference type="Pfam" id="PF00931">
    <property type="entry name" value="NB-ARC"/>
    <property type="match status" value="1"/>
</dbReference>
<dbReference type="EMBL" id="JADPRT010000021">
    <property type="protein sequence ID" value="MBF9073291.1"/>
    <property type="molecule type" value="Genomic_DNA"/>
</dbReference>
<dbReference type="InterPro" id="IPR005158">
    <property type="entry name" value="BTAD"/>
</dbReference>
<evidence type="ECO:0000256" key="2">
    <source>
        <dbReference type="ARBA" id="ARBA00023015"/>
    </source>
</evidence>
<dbReference type="InterPro" id="IPR019734">
    <property type="entry name" value="TPR_rpt"/>
</dbReference>
<name>A0A931BCZ1_9ACTN</name>
<evidence type="ECO:0000256" key="3">
    <source>
        <dbReference type="ARBA" id="ARBA00023163"/>
    </source>
</evidence>
<evidence type="ECO:0000256" key="1">
    <source>
        <dbReference type="ARBA" id="ARBA00023012"/>
    </source>
</evidence>
<dbReference type="SUPFAM" id="SSF52540">
    <property type="entry name" value="P-loop containing nucleoside triphosphate hydrolases"/>
    <property type="match status" value="1"/>
</dbReference>
<keyword evidence="1" id="KW-0902">Two-component regulatory system</keyword>
<dbReference type="AlphaFoldDB" id="A0A931BCZ1"/>
<dbReference type="GO" id="GO:0043531">
    <property type="term" value="F:ADP binding"/>
    <property type="evidence" value="ECO:0007669"/>
    <property type="project" value="InterPro"/>
</dbReference>
<dbReference type="GO" id="GO:0003677">
    <property type="term" value="F:DNA binding"/>
    <property type="evidence" value="ECO:0007669"/>
    <property type="project" value="InterPro"/>
</dbReference>
<dbReference type="Pfam" id="PF03704">
    <property type="entry name" value="BTAD"/>
    <property type="match status" value="1"/>
</dbReference>
<gene>
    <name evidence="5" type="ORF">I2501_35290</name>
</gene>
<feature type="domain" description="Bacterial transcriptional activator" evidence="4">
    <location>
        <begin position="105"/>
        <end position="249"/>
    </location>
</feature>
<comment type="caution">
    <text evidence="5">The sequence shown here is derived from an EMBL/GenBank/DDBJ whole genome shotgun (WGS) entry which is preliminary data.</text>
</comment>
<dbReference type="PRINTS" id="PR00364">
    <property type="entry name" value="DISEASERSIST"/>
</dbReference>
<proteinExistence type="predicted"/>
<dbReference type="SUPFAM" id="SSF46894">
    <property type="entry name" value="C-terminal effector domain of the bipartite response regulators"/>
    <property type="match status" value="1"/>
</dbReference>
<dbReference type="SMART" id="SM01043">
    <property type="entry name" value="BTAD"/>
    <property type="match status" value="1"/>
</dbReference>
<keyword evidence="6" id="KW-1185">Reference proteome</keyword>
<dbReference type="Proteomes" id="UP000657385">
    <property type="component" value="Unassembled WGS sequence"/>
</dbReference>
<accession>A0A931BCZ1</accession>
<dbReference type="InterPro" id="IPR036388">
    <property type="entry name" value="WH-like_DNA-bd_sf"/>
</dbReference>
<protein>
    <submittedName>
        <fullName evidence="5">Tetratricopeptide repeat protein</fullName>
    </submittedName>
</protein>
<dbReference type="Pfam" id="PF13424">
    <property type="entry name" value="TPR_12"/>
    <property type="match status" value="1"/>
</dbReference>
<evidence type="ECO:0000259" key="4">
    <source>
        <dbReference type="SMART" id="SM01043"/>
    </source>
</evidence>
<keyword evidence="3" id="KW-0804">Transcription</keyword>
<evidence type="ECO:0000313" key="5">
    <source>
        <dbReference type="EMBL" id="MBF9073291.1"/>
    </source>
</evidence>
<dbReference type="InterPro" id="IPR011990">
    <property type="entry name" value="TPR-like_helical_dom_sf"/>
</dbReference>
<dbReference type="PANTHER" id="PTHR35807">
    <property type="entry name" value="TRANSCRIPTIONAL REGULATOR REDD-RELATED"/>
    <property type="match status" value="1"/>
</dbReference>
<dbReference type="Gene3D" id="3.40.50.300">
    <property type="entry name" value="P-loop containing nucleotide triphosphate hydrolases"/>
    <property type="match status" value="1"/>
</dbReference>
<dbReference type="PANTHER" id="PTHR35807:SF1">
    <property type="entry name" value="TRANSCRIPTIONAL REGULATOR REDD"/>
    <property type="match status" value="1"/>
</dbReference>
<keyword evidence="2" id="KW-0805">Transcription regulation</keyword>
<dbReference type="GO" id="GO:0000160">
    <property type="term" value="P:phosphorelay signal transduction system"/>
    <property type="evidence" value="ECO:0007669"/>
    <property type="project" value="UniProtKB-KW"/>
</dbReference>
<dbReference type="Gene3D" id="1.25.40.10">
    <property type="entry name" value="Tetratricopeptide repeat domain"/>
    <property type="match status" value="3"/>
</dbReference>
<dbReference type="InterPro" id="IPR027417">
    <property type="entry name" value="P-loop_NTPase"/>
</dbReference>
<sequence>MRVDPQHVRIRFNILGSLECWAGEARLRLGGPLQERVLVALLLEPGRVVPVARLVEITWDDAPPATAAHQIRKIVADLRQRIPGGAAVFVTDGPGYRVAVDDDQVDLSLFGVRLRRAREAVAAGLPGNAVDQLRAALELWRGRLLAGEGGMLLQGAATSLEERRLTAVELLFELQLGLGEAAELVGDLRELARENPLRETLRGQLMLALYRSGRQAEALEEYQRVRTLLAEELGIDPGPELSALHEGILKASPELAAPRQPTPSGPATAEQRALAQSAQAQAQAAPAPCSLPYDVQDFTGRTEELQQLLAAVAEPATQGTPILAIDGMGGSGKTALAVHAAHRLAELYPDGQISVDLHGFTPGQRPREPSEVLDVMLRSLGLPGDRIPDDLLSKIALWRMTTAQRRLLILLDNAADAEQVRPLLPSSPKCMVLITSRIRLVDLDGARALSIGVLSVPDSLALVERTLGAERVAAEPAAAEELAQLCGRLPLALRIATARLGHRPRWTIQYLVDRLSDEARKLDELASRSRGVAATLQLSYLAMDGESRNAFRLLSLHPGDLDVHSAAALLGTPTFEAEELLELLLDAHLLEQHELGRYTFHDLVRSFAHSLCTAETAAEDGLAVGRLLDNYVLAVEAACEVSFPGRVEFGIELPAPTAALPVFASSDAALAWFEREHRNLLAAVRLAARRGLDWHCAYLPRAFASFLHMQGRAEELLEAGQLAVAASRRLGDRLLLRLSLTNLAVALWQLGRVQEGVDALEQALEIAVEIGDRHGEAACRSRLGAFRNSLGRYADGLRDLEAALLLHQALGSPREEAATLISISSVSALLGKYPAAAEAARTSAEINHKLGEVDNEALALVNLANAHLGLGAYDEALAVLANAQELHRSLHRPGNASLVLARLADAHLRAGRPSEAYDYGLRALDLVWTSGSTARRATVENILGRIHQALGEHVQAQTRHGQALRLAEETGFRIEMAYALEGLGSCAEALGESAQAREHRGRADELFAAMGVPEECRRLA</sequence>
<reference evidence="5" key="1">
    <citation type="submission" date="2020-11" db="EMBL/GenBank/DDBJ databases">
        <title>Isolation and identification of active actinomycetes.</title>
        <authorList>
            <person name="Yu B."/>
        </authorList>
    </citation>
    <scope>NUCLEOTIDE SEQUENCE</scope>
    <source>
        <strain evidence="5">NEAU-YB345</strain>
    </source>
</reference>
<dbReference type="CDD" id="cd15831">
    <property type="entry name" value="BTAD"/>
    <property type="match status" value="1"/>
</dbReference>
<evidence type="ECO:0000313" key="6">
    <source>
        <dbReference type="Proteomes" id="UP000657385"/>
    </source>
</evidence>
<dbReference type="Gene3D" id="1.10.10.10">
    <property type="entry name" value="Winged helix-like DNA-binding domain superfamily/Winged helix DNA-binding domain"/>
    <property type="match status" value="1"/>
</dbReference>
<dbReference type="InterPro" id="IPR016032">
    <property type="entry name" value="Sig_transdc_resp-reg_C-effctor"/>
</dbReference>
<dbReference type="InterPro" id="IPR002182">
    <property type="entry name" value="NB-ARC"/>
</dbReference>
<dbReference type="SMART" id="SM00028">
    <property type="entry name" value="TPR"/>
    <property type="match status" value="7"/>
</dbReference>
<dbReference type="SUPFAM" id="SSF48452">
    <property type="entry name" value="TPR-like"/>
    <property type="match status" value="3"/>
</dbReference>